<dbReference type="AlphaFoldDB" id="A0A4C1ULI4"/>
<organism evidence="2 3">
    <name type="scientific">Eumeta variegata</name>
    <name type="common">Bagworm moth</name>
    <name type="synonym">Eumeta japonica</name>
    <dbReference type="NCBI Taxonomy" id="151549"/>
    <lineage>
        <taxon>Eukaryota</taxon>
        <taxon>Metazoa</taxon>
        <taxon>Ecdysozoa</taxon>
        <taxon>Arthropoda</taxon>
        <taxon>Hexapoda</taxon>
        <taxon>Insecta</taxon>
        <taxon>Pterygota</taxon>
        <taxon>Neoptera</taxon>
        <taxon>Endopterygota</taxon>
        <taxon>Lepidoptera</taxon>
        <taxon>Glossata</taxon>
        <taxon>Ditrysia</taxon>
        <taxon>Tineoidea</taxon>
        <taxon>Psychidae</taxon>
        <taxon>Oiketicinae</taxon>
        <taxon>Eumeta</taxon>
    </lineage>
</organism>
<dbReference type="OrthoDB" id="10020599at2759"/>
<reference evidence="2 3" key="1">
    <citation type="journal article" date="2019" name="Commun. Biol.">
        <title>The bagworm genome reveals a unique fibroin gene that provides high tensile strength.</title>
        <authorList>
            <person name="Kono N."/>
            <person name="Nakamura H."/>
            <person name="Ohtoshi R."/>
            <person name="Tomita M."/>
            <person name="Numata K."/>
            <person name="Arakawa K."/>
        </authorList>
    </citation>
    <scope>NUCLEOTIDE SEQUENCE [LARGE SCALE GENOMIC DNA]</scope>
</reference>
<dbReference type="PANTHER" id="PTHR36688:SF1">
    <property type="entry name" value="ENDONUCLEASE_EXONUCLEASE_PHOSPHATASE DOMAIN-CONTAINING PROTEIN"/>
    <property type="match status" value="1"/>
</dbReference>
<sequence length="156" mass="18053">MRALIIATFLPSGSNPSPNHSCLQQALRLVEYIAESFKTKKRTVAVFFDVTKAYDRIWHADLIHKLYLLKVRDRLTLIVHHYLTVRHFMFRHENTHSSRRRIRAGIPEGYTLSPLLYSAYSNDIPRTSSGVQVALFTDDTALYLRGQIERSICPHL</sequence>
<evidence type="ECO:0000313" key="3">
    <source>
        <dbReference type="Proteomes" id="UP000299102"/>
    </source>
</evidence>
<gene>
    <name evidence="2" type="primary">RTase</name>
    <name evidence="2" type="ORF">EVAR_16412_1</name>
</gene>
<dbReference type="PROSITE" id="PS50878">
    <property type="entry name" value="RT_POL"/>
    <property type="match status" value="1"/>
</dbReference>
<proteinExistence type="predicted"/>
<keyword evidence="2" id="KW-0808">Transferase</keyword>
<evidence type="ECO:0000259" key="1">
    <source>
        <dbReference type="PROSITE" id="PS50878"/>
    </source>
</evidence>
<keyword evidence="2" id="KW-0548">Nucleotidyltransferase</keyword>
<dbReference type="STRING" id="151549.A0A4C1ULI4"/>
<dbReference type="PANTHER" id="PTHR36688">
    <property type="entry name" value="ENDO/EXONUCLEASE/PHOSPHATASE DOMAIN-CONTAINING PROTEIN"/>
    <property type="match status" value="1"/>
</dbReference>
<accession>A0A4C1ULI4</accession>
<dbReference type="InterPro" id="IPR052560">
    <property type="entry name" value="RdDP_mobile_element"/>
</dbReference>
<protein>
    <submittedName>
        <fullName evidence="2">Probable RNA-directed DNA polymerase from transposon BS</fullName>
    </submittedName>
</protein>
<dbReference type="Proteomes" id="UP000299102">
    <property type="component" value="Unassembled WGS sequence"/>
</dbReference>
<dbReference type="GO" id="GO:0003964">
    <property type="term" value="F:RNA-directed DNA polymerase activity"/>
    <property type="evidence" value="ECO:0007669"/>
    <property type="project" value="UniProtKB-KW"/>
</dbReference>
<dbReference type="InterPro" id="IPR000477">
    <property type="entry name" value="RT_dom"/>
</dbReference>
<dbReference type="EMBL" id="BGZK01000186">
    <property type="protein sequence ID" value="GBP26832.1"/>
    <property type="molecule type" value="Genomic_DNA"/>
</dbReference>
<keyword evidence="2" id="KW-0695">RNA-directed DNA polymerase</keyword>
<feature type="domain" description="Reverse transcriptase" evidence="1">
    <location>
        <begin position="1"/>
        <end position="156"/>
    </location>
</feature>
<dbReference type="Pfam" id="PF00078">
    <property type="entry name" value="RVT_1"/>
    <property type="match status" value="1"/>
</dbReference>
<keyword evidence="3" id="KW-1185">Reference proteome</keyword>
<evidence type="ECO:0000313" key="2">
    <source>
        <dbReference type="EMBL" id="GBP26832.1"/>
    </source>
</evidence>
<comment type="caution">
    <text evidence="2">The sequence shown here is derived from an EMBL/GenBank/DDBJ whole genome shotgun (WGS) entry which is preliminary data.</text>
</comment>
<name>A0A4C1ULI4_EUMVA</name>